<accession>A0AAV6V6Z9</accession>
<dbReference type="Proteomes" id="UP000827092">
    <property type="component" value="Unassembled WGS sequence"/>
</dbReference>
<keyword evidence="1" id="KW-0812">Transmembrane</keyword>
<feature type="transmembrane region" description="Helical" evidence="1">
    <location>
        <begin position="58"/>
        <end position="81"/>
    </location>
</feature>
<feature type="transmembrane region" description="Helical" evidence="1">
    <location>
        <begin position="138"/>
        <end position="161"/>
    </location>
</feature>
<feature type="transmembrane region" description="Helical" evidence="1">
    <location>
        <begin position="382"/>
        <end position="399"/>
    </location>
</feature>
<keyword evidence="1" id="KW-1133">Transmembrane helix</keyword>
<sequence>MSTLFLSSTRPCLILMPVEGAGMDVLDDFGILRKSFLVIGIPFYGDTPRTSLTFVLKVLHEVLSTSYAVLGVLGCVLGYGVPTRSTLFQLTSSSLVLVLLWLRTYVCLSRTRLQKTVRRIQRLAQKEKIRYISKRRPLIFACTISVAFPLSCTLPCVLFIIHNPEEFWLDTKTQAINTGSFTIGTKSNTEIVTLTMLMTAYTLHFFVVPTLCMTMFHFLYATFQDALRQTIKHSRRRLTSSASTFDDAIRATLSSAVRLSRVHQEVEDVTSPAVFILYVLVFINFLNLVALASAETSLGVLRTLSCASAFAWTCGCFVRLTMRGSKLRDESDALWTSLRRDAALCRRRGRQETSTMLLLSGASEGFRMTFTGWGVFELRPRLLLSMAGVFLSYGVVIATT</sequence>
<dbReference type="EMBL" id="JAFNEN010000149">
    <property type="protein sequence ID" value="KAG8191957.1"/>
    <property type="molecule type" value="Genomic_DNA"/>
</dbReference>
<keyword evidence="1" id="KW-0472">Membrane</keyword>
<feature type="transmembrane region" description="Helical" evidence="1">
    <location>
        <begin position="87"/>
        <end position="108"/>
    </location>
</feature>
<keyword evidence="3" id="KW-1185">Reference proteome</keyword>
<evidence type="ECO:0000313" key="3">
    <source>
        <dbReference type="Proteomes" id="UP000827092"/>
    </source>
</evidence>
<proteinExistence type="predicted"/>
<dbReference type="AlphaFoldDB" id="A0AAV6V6Z9"/>
<evidence type="ECO:0000313" key="2">
    <source>
        <dbReference type="EMBL" id="KAG8191957.1"/>
    </source>
</evidence>
<comment type="caution">
    <text evidence="2">The sequence shown here is derived from an EMBL/GenBank/DDBJ whole genome shotgun (WGS) entry which is preliminary data.</text>
</comment>
<feature type="transmembrane region" description="Helical" evidence="1">
    <location>
        <begin position="203"/>
        <end position="223"/>
    </location>
</feature>
<gene>
    <name evidence="2" type="ORF">JTE90_007752</name>
</gene>
<protein>
    <recommendedName>
        <fullName evidence="4">Odorant receptor</fullName>
    </recommendedName>
</protein>
<evidence type="ECO:0000256" key="1">
    <source>
        <dbReference type="SAM" id="Phobius"/>
    </source>
</evidence>
<organism evidence="2 3">
    <name type="scientific">Oedothorax gibbosus</name>
    <dbReference type="NCBI Taxonomy" id="931172"/>
    <lineage>
        <taxon>Eukaryota</taxon>
        <taxon>Metazoa</taxon>
        <taxon>Ecdysozoa</taxon>
        <taxon>Arthropoda</taxon>
        <taxon>Chelicerata</taxon>
        <taxon>Arachnida</taxon>
        <taxon>Araneae</taxon>
        <taxon>Araneomorphae</taxon>
        <taxon>Entelegynae</taxon>
        <taxon>Araneoidea</taxon>
        <taxon>Linyphiidae</taxon>
        <taxon>Erigoninae</taxon>
        <taxon>Oedothorax</taxon>
    </lineage>
</organism>
<feature type="transmembrane region" description="Helical" evidence="1">
    <location>
        <begin position="273"/>
        <end position="294"/>
    </location>
</feature>
<evidence type="ECO:0008006" key="4">
    <source>
        <dbReference type="Google" id="ProtNLM"/>
    </source>
</evidence>
<name>A0AAV6V6Z9_9ARAC</name>
<feature type="transmembrane region" description="Helical" evidence="1">
    <location>
        <begin position="300"/>
        <end position="318"/>
    </location>
</feature>
<reference evidence="2 3" key="1">
    <citation type="journal article" date="2022" name="Nat. Ecol. Evol.">
        <title>A masculinizing supergene underlies an exaggerated male reproductive morph in a spider.</title>
        <authorList>
            <person name="Hendrickx F."/>
            <person name="De Corte Z."/>
            <person name="Sonet G."/>
            <person name="Van Belleghem S.M."/>
            <person name="Kostlbacher S."/>
            <person name="Vangestel C."/>
        </authorList>
    </citation>
    <scope>NUCLEOTIDE SEQUENCE [LARGE SCALE GENOMIC DNA]</scope>
    <source>
        <strain evidence="2">W744_W776</strain>
    </source>
</reference>